<evidence type="ECO:0000313" key="2">
    <source>
        <dbReference type="EMBL" id="MFC5749366.1"/>
    </source>
</evidence>
<gene>
    <name evidence="2" type="ORF">ACFPZN_27410</name>
</gene>
<dbReference type="EMBL" id="JBHSON010000042">
    <property type="protein sequence ID" value="MFC5749366.1"/>
    <property type="molecule type" value="Genomic_DNA"/>
</dbReference>
<keyword evidence="3" id="KW-1185">Reference proteome</keyword>
<reference evidence="3" key="1">
    <citation type="journal article" date="2019" name="Int. J. Syst. Evol. Microbiol.">
        <title>The Global Catalogue of Microorganisms (GCM) 10K type strain sequencing project: providing services to taxonomists for standard genome sequencing and annotation.</title>
        <authorList>
            <consortium name="The Broad Institute Genomics Platform"/>
            <consortium name="The Broad Institute Genome Sequencing Center for Infectious Disease"/>
            <person name="Wu L."/>
            <person name="Ma J."/>
        </authorList>
    </citation>
    <scope>NUCLEOTIDE SEQUENCE [LARGE SCALE GENOMIC DNA]</scope>
    <source>
        <strain evidence="3">KCTC 42087</strain>
    </source>
</reference>
<organism evidence="2 3">
    <name type="scientific">Actinomadura rugatobispora</name>
    <dbReference type="NCBI Taxonomy" id="1994"/>
    <lineage>
        <taxon>Bacteria</taxon>
        <taxon>Bacillati</taxon>
        <taxon>Actinomycetota</taxon>
        <taxon>Actinomycetes</taxon>
        <taxon>Streptosporangiales</taxon>
        <taxon>Thermomonosporaceae</taxon>
        <taxon>Actinomadura</taxon>
    </lineage>
</organism>
<dbReference type="Proteomes" id="UP001596074">
    <property type="component" value="Unassembled WGS sequence"/>
</dbReference>
<feature type="compositionally biased region" description="Basic and acidic residues" evidence="1">
    <location>
        <begin position="91"/>
        <end position="103"/>
    </location>
</feature>
<evidence type="ECO:0000256" key="1">
    <source>
        <dbReference type="SAM" id="MobiDB-lite"/>
    </source>
</evidence>
<feature type="region of interest" description="Disordered" evidence="1">
    <location>
        <begin position="91"/>
        <end position="136"/>
    </location>
</feature>
<accession>A0ABW1A2I2</accession>
<comment type="caution">
    <text evidence="2">The sequence shown here is derived from an EMBL/GenBank/DDBJ whole genome shotgun (WGS) entry which is preliminary data.</text>
</comment>
<protein>
    <recommendedName>
        <fullName evidence="4">DUF5709 domain-containing protein</fullName>
    </recommendedName>
</protein>
<name>A0ABW1A2I2_9ACTN</name>
<evidence type="ECO:0000313" key="3">
    <source>
        <dbReference type="Proteomes" id="UP001596074"/>
    </source>
</evidence>
<feature type="compositionally biased region" description="Basic and acidic residues" evidence="1">
    <location>
        <begin position="1"/>
        <end position="14"/>
    </location>
</feature>
<sequence>MGGAGRSEDEHERSTWLAVDPDIWGADDEQWAPPVIEGSEPARPIEGPLGRVNQADQPLAPSAEQPEASGEEDELDLVLAELEAELERELEMAGLLEEGRSADGQENPALDDGPNGLLGRLPHHDTSLGGDSQATK</sequence>
<evidence type="ECO:0008006" key="4">
    <source>
        <dbReference type="Google" id="ProtNLM"/>
    </source>
</evidence>
<feature type="region of interest" description="Disordered" evidence="1">
    <location>
        <begin position="1"/>
        <end position="74"/>
    </location>
</feature>
<proteinExistence type="predicted"/>